<sequence>MQMENALTCVRADIGQKAVALFQTQLMGHIFGGREYAGQKRTIRGGQLGH</sequence>
<name>A0A401ZB60_9CHLR</name>
<accession>A0A401ZB60</accession>
<organism evidence="1 2">
    <name type="scientific">Dictyobacter aurantiacus</name>
    <dbReference type="NCBI Taxonomy" id="1936993"/>
    <lineage>
        <taxon>Bacteria</taxon>
        <taxon>Bacillati</taxon>
        <taxon>Chloroflexota</taxon>
        <taxon>Ktedonobacteria</taxon>
        <taxon>Ktedonobacterales</taxon>
        <taxon>Dictyobacteraceae</taxon>
        <taxon>Dictyobacter</taxon>
    </lineage>
</organism>
<keyword evidence="2" id="KW-1185">Reference proteome</keyword>
<comment type="caution">
    <text evidence="1">The sequence shown here is derived from an EMBL/GenBank/DDBJ whole genome shotgun (WGS) entry which is preliminary data.</text>
</comment>
<proteinExistence type="predicted"/>
<gene>
    <name evidence="1" type="ORF">KDAU_12970</name>
</gene>
<evidence type="ECO:0000313" key="1">
    <source>
        <dbReference type="EMBL" id="GCE03968.1"/>
    </source>
</evidence>
<dbReference type="EMBL" id="BIFQ01000001">
    <property type="protein sequence ID" value="GCE03968.1"/>
    <property type="molecule type" value="Genomic_DNA"/>
</dbReference>
<dbReference type="AlphaFoldDB" id="A0A401ZB60"/>
<protein>
    <submittedName>
        <fullName evidence="1">Uncharacterized protein</fullName>
    </submittedName>
</protein>
<evidence type="ECO:0000313" key="2">
    <source>
        <dbReference type="Proteomes" id="UP000287224"/>
    </source>
</evidence>
<reference evidence="2" key="1">
    <citation type="submission" date="2018-12" db="EMBL/GenBank/DDBJ databases">
        <title>Tengunoibacter tsumagoiensis gen. nov., sp. nov., Dictyobacter kobayashii sp. nov., D. alpinus sp. nov., and D. joshuensis sp. nov. and description of Dictyobacteraceae fam. nov. within the order Ktedonobacterales isolated from Tengu-no-mugimeshi.</title>
        <authorList>
            <person name="Wang C.M."/>
            <person name="Zheng Y."/>
            <person name="Sakai Y."/>
            <person name="Toyoda A."/>
            <person name="Minakuchi Y."/>
            <person name="Abe K."/>
            <person name="Yokota A."/>
            <person name="Yabe S."/>
        </authorList>
    </citation>
    <scope>NUCLEOTIDE SEQUENCE [LARGE SCALE GENOMIC DNA]</scope>
    <source>
        <strain evidence="2">S-27</strain>
    </source>
</reference>
<dbReference type="Proteomes" id="UP000287224">
    <property type="component" value="Unassembled WGS sequence"/>
</dbReference>